<dbReference type="GO" id="GO:0006821">
    <property type="term" value="P:chloride transport"/>
    <property type="evidence" value="ECO:0007669"/>
    <property type="project" value="InterPro"/>
</dbReference>
<dbReference type="PANTHER" id="PTHR28399">
    <property type="entry name" value="BARTTIN"/>
    <property type="match status" value="1"/>
</dbReference>
<keyword evidence="2" id="KW-0812">Transmembrane</keyword>
<organism evidence="3 4">
    <name type="scientific">Chiloscyllium punctatum</name>
    <name type="common">Brownbanded bambooshark</name>
    <name type="synonym">Hemiscyllium punctatum</name>
    <dbReference type="NCBI Taxonomy" id="137246"/>
    <lineage>
        <taxon>Eukaryota</taxon>
        <taxon>Metazoa</taxon>
        <taxon>Chordata</taxon>
        <taxon>Craniata</taxon>
        <taxon>Vertebrata</taxon>
        <taxon>Chondrichthyes</taxon>
        <taxon>Elasmobranchii</taxon>
        <taxon>Galeomorphii</taxon>
        <taxon>Galeoidea</taxon>
        <taxon>Orectolobiformes</taxon>
        <taxon>Hemiscylliidae</taxon>
        <taxon>Chiloscyllium</taxon>
    </lineage>
</organism>
<reference evidence="3 4" key="1">
    <citation type="journal article" date="2018" name="Nat. Ecol. Evol.">
        <title>Shark genomes provide insights into elasmobranch evolution and the origin of vertebrates.</title>
        <authorList>
            <person name="Hara Y"/>
            <person name="Yamaguchi K"/>
            <person name="Onimaru K"/>
            <person name="Kadota M"/>
            <person name="Koyanagi M"/>
            <person name="Keeley SD"/>
            <person name="Tatsumi K"/>
            <person name="Tanaka K"/>
            <person name="Motone F"/>
            <person name="Kageyama Y"/>
            <person name="Nozu R"/>
            <person name="Adachi N"/>
            <person name="Nishimura O"/>
            <person name="Nakagawa R"/>
            <person name="Tanegashima C"/>
            <person name="Kiyatake I"/>
            <person name="Matsumoto R"/>
            <person name="Murakumo K"/>
            <person name="Nishida K"/>
            <person name="Terakita A"/>
            <person name="Kuratani S"/>
            <person name="Sato K"/>
            <person name="Hyodo S Kuraku.S."/>
        </authorList>
    </citation>
    <scope>NUCLEOTIDE SEQUENCE [LARGE SCALE GENOMIC DNA]</scope>
</reference>
<dbReference type="Proteomes" id="UP000287033">
    <property type="component" value="Unassembled WGS sequence"/>
</dbReference>
<evidence type="ECO:0000256" key="2">
    <source>
        <dbReference type="SAM" id="Phobius"/>
    </source>
</evidence>
<feature type="transmembrane region" description="Helical" evidence="2">
    <location>
        <begin position="6"/>
        <end position="26"/>
    </location>
</feature>
<feature type="compositionally biased region" description="Polar residues" evidence="1">
    <location>
        <begin position="130"/>
        <end position="149"/>
    </location>
</feature>
<dbReference type="Pfam" id="PF15462">
    <property type="entry name" value="Barttin"/>
    <property type="match status" value="1"/>
</dbReference>
<dbReference type="AlphaFoldDB" id="A0A401S9N2"/>
<name>A0A401S9N2_CHIPU</name>
<dbReference type="STRING" id="137246.A0A401S9N2"/>
<evidence type="ECO:0008006" key="5">
    <source>
        <dbReference type="Google" id="ProtNLM"/>
    </source>
</evidence>
<dbReference type="OMA" id="GMFIMNV"/>
<evidence type="ECO:0000256" key="1">
    <source>
        <dbReference type="SAM" id="MobiDB-lite"/>
    </source>
</evidence>
<dbReference type="GO" id="GO:0016323">
    <property type="term" value="C:basolateral plasma membrane"/>
    <property type="evidence" value="ECO:0007669"/>
    <property type="project" value="TreeGrafter"/>
</dbReference>
<keyword evidence="2" id="KW-0472">Membrane</keyword>
<keyword evidence="2" id="KW-1133">Transmembrane helix</keyword>
<feature type="region of interest" description="Disordered" evidence="1">
    <location>
        <begin position="125"/>
        <end position="149"/>
    </location>
</feature>
<comment type="caution">
    <text evidence="3">The sequence shown here is derived from an EMBL/GenBank/DDBJ whole genome shotgun (WGS) entry which is preliminary data.</text>
</comment>
<evidence type="ECO:0000313" key="3">
    <source>
        <dbReference type="EMBL" id="GCC27109.1"/>
    </source>
</evidence>
<dbReference type="GO" id="GO:0017081">
    <property type="term" value="F:chloride channel regulator activity"/>
    <property type="evidence" value="ECO:0007669"/>
    <property type="project" value="TreeGrafter"/>
</dbReference>
<feature type="transmembrane region" description="Helical" evidence="2">
    <location>
        <begin position="33"/>
        <end position="53"/>
    </location>
</feature>
<dbReference type="EMBL" id="BEZZ01000151">
    <property type="protein sequence ID" value="GCC27109.1"/>
    <property type="molecule type" value="Genomic_DNA"/>
</dbReference>
<dbReference type="PANTHER" id="PTHR28399:SF1">
    <property type="entry name" value="BARTTIN"/>
    <property type="match status" value="1"/>
</dbReference>
<gene>
    <name evidence="3" type="ORF">chiPu_0005530</name>
</gene>
<evidence type="ECO:0000313" key="4">
    <source>
        <dbReference type="Proteomes" id="UP000287033"/>
    </source>
</evidence>
<dbReference type="OrthoDB" id="9944479at2759"/>
<protein>
    <recommendedName>
        <fullName evidence="5">Barttin</fullName>
    </recommendedName>
</protein>
<keyword evidence="4" id="KW-1185">Reference proteome</keyword>
<accession>A0A401S9N2</accession>
<dbReference type="InterPro" id="IPR029181">
    <property type="entry name" value="Barttin"/>
</dbReference>
<proteinExistence type="predicted"/>
<sequence length="325" mass="35522">MAEDKTFRYGLIVLGFFLIIVGMFIMNVDKPGVYATFFSIGILMIIVGIVWSICQCYPKVTHIPPIKSETEHLFPEKQQLPGSISECEVPLKSSSQSPYTSCEEAKHDAKNLPTYGQIQQNISGVEDSSEVNSPPISLQSKHLDEGQSSVKAKVLVHRDSESDGETSSSCNDITLSAGIKGRGCTEAPLATFKEDFDTAINSSPSNNLALHRHRSVLPTSSRNKGQSQPAQNENVTLVDAVSPDCSAQHNQLAISASESDDKNITSIATAAPFKFEQPASRDSQEKEDQIASDMFYGICDEMNGINLYISEESEQEESRCDEISV</sequence>